<accession>A0A4R5BB85</accession>
<evidence type="ECO:0000256" key="1">
    <source>
        <dbReference type="SAM" id="MobiDB-lite"/>
    </source>
</evidence>
<dbReference type="Proteomes" id="UP000294723">
    <property type="component" value="Unassembled WGS sequence"/>
</dbReference>
<gene>
    <name evidence="2" type="ORF">E1202_27190</name>
</gene>
<evidence type="ECO:0008006" key="4">
    <source>
        <dbReference type="Google" id="ProtNLM"/>
    </source>
</evidence>
<evidence type="ECO:0000313" key="3">
    <source>
        <dbReference type="Proteomes" id="UP000294723"/>
    </source>
</evidence>
<reference evidence="2 3" key="1">
    <citation type="submission" date="2019-03" db="EMBL/GenBank/DDBJ databases">
        <title>Draft genome sequences of novel Actinobacteria.</title>
        <authorList>
            <person name="Sahin N."/>
            <person name="Ay H."/>
            <person name="Saygin H."/>
        </authorList>
    </citation>
    <scope>NUCLEOTIDE SEQUENCE [LARGE SCALE GENOMIC DNA]</scope>
    <source>
        <strain evidence="2 3">5K548</strain>
    </source>
</reference>
<protein>
    <recommendedName>
        <fullName evidence="4">Acetyltransferase (GNAT) family protein</fullName>
    </recommendedName>
</protein>
<proteinExistence type="predicted"/>
<organism evidence="2 3">
    <name type="scientific">Saccharopolyspora karakumensis</name>
    <dbReference type="NCBI Taxonomy" id="2530386"/>
    <lineage>
        <taxon>Bacteria</taxon>
        <taxon>Bacillati</taxon>
        <taxon>Actinomycetota</taxon>
        <taxon>Actinomycetes</taxon>
        <taxon>Pseudonocardiales</taxon>
        <taxon>Pseudonocardiaceae</taxon>
        <taxon>Saccharopolyspora</taxon>
    </lineage>
</organism>
<name>A0A4R5BB85_9PSEU</name>
<comment type="caution">
    <text evidence="2">The sequence shown here is derived from an EMBL/GenBank/DDBJ whole genome shotgun (WGS) entry which is preliminary data.</text>
</comment>
<dbReference type="EMBL" id="SMLA01000064">
    <property type="protein sequence ID" value="TDD82473.1"/>
    <property type="molecule type" value="Genomic_DNA"/>
</dbReference>
<sequence>MLDQGPQIIGRGGERDVLQPPVHGPDRHCALVVVYADLRGRGLGAQAAQHVIKRVGDASASPAPWSSHPDYDSDHRQAAFTKQKIMAEERVRCRTPFLVHRELNFHTGAGRRILR</sequence>
<evidence type="ECO:0000313" key="2">
    <source>
        <dbReference type="EMBL" id="TDD82473.1"/>
    </source>
</evidence>
<feature type="region of interest" description="Disordered" evidence="1">
    <location>
        <begin position="1"/>
        <end position="22"/>
    </location>
</feature>
<keyword evidence="3" id="KW-1185">Reference proteome</keyword>
<dbReference type="AlphaFoldDB" id="A0A4R5BB85"/>